<dbReference type="Gene3D" id="2.180.10.10">
    <property type="entry name" value="RHS repeat-associated core"/>
    <property type="match status" value="1"/>
</dbReference>
<reference evidence="5" key="3">
    <citation type="submission" date="2016-08" db="EMBL/GenBank/DDBJ databases">
        <title>Sequencing, assembly and comparative genomics of S. aureofaciens ATCC 10762.</title>
        <authorList>
            <person name="Gradnigo J.S."/>
            <person name="Johnson N."/>
            <person name="Somerville G.A."/>
        </authorList>
    </citation>
    <scope>NUCLEOTIDE SEQUENCE [LARGE SCALE GENOMIC DNA]</scope>
    <source>
        <strain evidence="5">ATCC 10762 / DSM 40127 / CCM 3239 / JCM 4008 / LMG 5968 / NBRC 12843 / NCIMB 8234 / A-377</strain>
    </source>
</reference>
<reference evidence="3" key="1">
    <citation type="journal article" date="2014" name="Int. J. Syst. Evol. Microbiol.">
        <title>Complete genome sequence of Corynebacterium casei LMG S-19264T (=DSM 44701T), isolated from a smear-ripened cheese.</title>
        <authorList>
            <consortium name="US DOE Joint Genome Institute (JGI-PGF)"/>
            <person name="Walter F."/>
            <person name="Albersmeier A."/>
            <person name="Kalinowski J."/>
            <person name="Ruckert C."/>
        </authorList>
    </citation>
    <scope>NUCLEOTIDE SEQUENCE</scope>
    <source>
        <strain evidence="3">JCM 4434</strain>
    </source>
</reference>
<accession>A0A8H9HK80</accession>
<evidence type="ECO:0000313" key="3">
    <source>
        <dbReference type="EMBL" id="GGU72448.1"/>
    </source>
</evidence>
<sequence>MLTVLAAPLGSAVAAPGGGADKDRIWSPPGTPLSKTASVRGATDKVKSVAPQTGSPNWVPPKSVPQPKQGSADVALDPRTGASKQAGDLPVWLAPVAGGDVTSAVLVRVKVVAPPAEADKGAQSTIVALSRGEAAEAGKVQVGLDLGALGVGGDFAPRARLVALPECALTTPSAEGCRTRTPVASRYDEQAKRLVADVDLPAAGGKSKGARTESAVAAESLAAPGQVLLALDATPSGGTGTYSATPLASSQKWTAGSSSGSFTYSYPIVVPPSLGGSAPSLALGYDSASVDGKTASTNAQASWIGDGWDLSAGFVERSYGVCDKAGITGSADQCWGGPNLSLSLGGHSGELVPDDASCVSGTATDEQSKCTWRLKDDDGTKVEFLTGANNGTWNGSYLKVTDTFGTVYYLGLNQLPAADGSPSKVGPESKSAWTVPVYSPNPGDPCYDGSKGKGSWCQTAWRWNLDYVVDTHGNLTTYSYTPEINWYARGGAQNGGKGTNTPYTRGGVLSAITYGQLLSDQLGAGGSYQAAARVDFDSGERCVSGAAACDPSQRTAANAANWPDAPLDKLCQESGACTNYGPTYWSTRWLNGITTSIRSGGSYRPVDKYEFTHVFKTPQNATENAPIAWLQSVKRTGKDTANGQAEQSLPEVTFADLLLPNRVDGLVPARPRYNRPRMAVITNETGGTITVSYTKDSCSRAAGRMPGSADSDTMACFNVRWFDPQLQSTVDDWFLRYPVDTVTVDPNGNLIAGSVPMTTSYTYGPAAWRRNDSPLVESDYRTWDQFRGFASVTAVTGSGKDGPQSKSTTSYYQGMDGDIKSDGKPRAASIAGVKSGNRPDSDWLAGQVLETDTYPDASADVASPLSYTVNAYEAPAVKATHNRAGLPDLVARFQATRVTSTTTAKTTTGTRTSSTVTTSDPANNDRVISSLSTADGTPDVCTRNSYATGANSQMTGLVSEVLVVSGANACTADQTSVNTVSATRTLFDGQGFGGAGAKGEVTGTQVLDRYDGGGTAEYVTTTTSTYDAYGRVTSVAGPTVTDSANPNGAITTTAYSSANPGEVPNKVVTGTPAPAGAPDAGTPRTSTVTVDPGRALPLTATDLNGRTTTKAYDGLGRLRALWIPGRDTGASASVTFDYAVSGTQSPSTVTTKTLRPGGTAYGTSTQILDGLGRGVQTQRDPAVSAYQGRLIADTFYDSQGQVGRTFSTYYEDTNKPNTTRWIPDGAMVPSQSVVQFDGLGRAVSTQFVALGKVQTTTTTAYPGADRVDVSPPAGATATSTVTDARGRKTQLWQYRTASATGNPADADVTNYTYTPGGQAATRVDPAGNTWSFGYDQRGRVVRADDPDTGVSTRTYDGAGRLASTMDARGQTVVITYDLLGRKTGTFNGSVAPGNQLTGYTYDTVVKGQPTASTRYVGGAGGAAYTKSVGEYDVAYRATKTSVSIPGAEIGKTGQVTFDYTAAFNPLSGSIVSEGRAAAGDLAQEAVNYNYEDYGQLNDVSGSGYTYLRQADWDAYGRNVRDTVNPWGTQVVATNTYDESTGRLLTQYVDKQTSTTGTVQNTTYAYNPAGRITAIRTVPDNSPDQTDLQCFTYDYLGRVTTAWSDTGNLNQPTPSLAGQGACANSTPTSGASTAGTTTVGGSAPYWQDYTYDAVGNRTRLVMHNPTGDQSKDLAIDQVFPAAGSRNAPTSAAGTGGGTGGVHVPTTVKSTFPNNGSTPGGYQYDAAGNTTKIANPGANKTLGAGFVLNPGESVRSSSVQLTMQTDGNLVLTSLRTGLVTWSTNTANHPGAWATMQDDGNFVVYDPQRVPLWSSQSWVGPNSKYFAVVQDDGKFMVYAPGWVPKWDSHTWTTVDAANGADLTWDVEGKLATLKQGSATTSYVYDADGNQLIRRNPGKVTVNLGDGDELTYDSGSKTSTGTRYYALPGGVTLVRQGPTKLTYQFTDNHGTGTLSIDSATTSETRRWTDPFGVLRGSGAANSWAGDKGFVNGLKDDATGFTNLGARQYQPSTGRFLSADPLMLPDDPNQWNAYGYANGNPVNYSDPTGLALEECANGMAVCTNHGTVIDTSKDSPIYNQVVAEIKAGEATRRAGYETYIHGAPPAGSPANNKKLKPVPASDVIKDMPSGGDDVVATSTEKTWDDYLNMNIGAEVQMAKEDTVKQLTESRSKTKQWTKQLADKTTKSEGRKIAGSLEAWDVVKIEAEGNWNTTTETGSQTTDATTDANTVTMTEPVKVKAGQEYGWAPLFHKNSYQTTYYHKNGTVTRKEWSTIQFVSWNRVTFDSPPEMHVDR</sequence>
<feature type="region of interest" description="Disordered" evidence="1">
    <location>
        <begin position="1615"/>
        <end position="1636"/>
    </location>
</feature>
<dbReference type="PANTHER" id="PTHR32305:SF17">
    <property type="entry name" value="TRNA NUCLEASE WAPA"/>
    <property type="match status" value="1"/>
</dbReference>
<reference evidence="4 5" key="2">
    <citation type="submission" date="2014-07" db="EMBL/GenBank/DDBJ databases">
        <authorList>
            <person name="Zhang J.E."/>
            <person name="Yang H."/>
            <person name="Guo J."/>
            <person name="Deng Z."/>
            <person name="Luo H."/>
            <person name="Luo M."/>
            <person name="Zhao B."/>
        </authorList>
    </citation>
    <scope>NUCLEOTIDE SEQUENCE [LARGE SCALE GENOMIC DNA]</scope>
    <source>
        <strain evidence="4">ATCC 10762</strain>
        <strain evidence="5">ATCC 10762 / DSM 40127 / CCM 3239 / JCM 4008 / LMG 5968 / NBRC 12843 / NCIMB 8234 / A-377</strain>
    </source>
</reference>
<evidence type="ECO:0000313" key="5">
    <source>
        <dbReference type="Proteomes" id="UP000037395"/>
    </source>
</evidence>
<dbReference type="GeneID" id="97485614"/>
<dbReference type="EMBL" id="JPRF03000054">
    <property type="protein sequence ID" value="OEV34094.1"/>
    <property type="molecule type" value="Genomic_DNA"/>
</dbReference>
<proteinExistence type="predicted"/>
<feature type="region of interest" description="Disordered" evidence="1">
    <location>
        <begin position="901"/>
        <end position="925"/>
    </location>
</feature>
<dbReference type="InterPro" id="IPR001480">
    <property type="entry name" value="Bulb-type_lectin_dom"/>
</dbReference>
<dbReference type="PANTHER" id="PTHR32305">
    <property type="match status" value="1"/>
</dbReference>
<evidence type="ECO:0000313" key="4">
    <source>
        <dbReference type="EMBL" id="OEV34094.1"/>
    </source>
</evidence>
<reference evidence="3" key="5">
    <citation type="submission" date="2020-09" db="EMBL/GenBank/DDBJ databases">
        <authorList>
            <person name="Sun Q."/>
            <person name="Ohkuma M."/>
        </authorList>
    </citation>
    <scope>NUCLEOTIDE SEQUENCE</scope>
    <source>
        <strain evidence="3">JCM 4434</strain>
    </source>
</reference>
<dbReference type="Gene3D" id="2.90.10.10">
    <property type="entry name" value="Bulb-type lectin domain"/>
    <property type="match status" value="1"/>
</dbReference>
<dbReference type="InterPro" id="IPR036426">
    <property type="entry name" value="Bulb-type_lectin_dom_sf"/>
</dbReference>
<feature type="domain" description="Bulb-type lectin" evidence="2">
    <location>
        <begin position="1737"/>
        <end position="1847"/>
    </location>
</feature>
<feature type="compositionally biased region" description="Low complexity" evidence="1">
    <location>
        <begin position="1622"/>
        <end position="1636"/>
    </location>
</feature>
<organism evidence="4 5">
    <name type="scientific">Kitasatospora aureofaciens</name>
    <name type="common">Streptomyces aureofaciens</name>
    <dbReference type="NCBI Taxonomy" id="1894"/>
    <lineage>
        <taxon>Bacteria</taxon>
        <taxon>Bacillati</taxon>
        <taxon>Actinomycetota</taxon>
        <taxon>Actinomycetes</taxon>
        <taxon>Kitasatosporales</taxon>
        <taxon>Streptomycetaceae</taxon>
        <taxon>Kitasatospora</taxon>
    </lineage>
</organism>
<feature type="region of interest" description="Disordered" evidence="1">
    <location>
        <begin position="1263"/>
        <end position="1284"/>
    </location>
</feature>
<evidence type="ECO:0000259" key="2">
    <source>
        <dbReference type="PROSITE" id="PS50927"/>
    </source>
</evidence>
<accession>A0A1E7N088</accession>
<dbReference type="Proteomes" id="UP000037395">
    <property type="component" value="Unassembled WGS sequence"/>
</dbReference>
<reference evidence="4" key="4">
    <citation type="submission" date="2016-08" db="EMBL/GenBank/DDBJ databases">
        <title>Sequencing, Assembly and Comparative Genomics of S. aureofaciens ATCC 10762.</title>
        <authorList>
            <person name="Gradnigo J.S."/>
            <person name="Johnson N."/>
            <person name="Somerville G.A."/>
        </authorList>
    </citation>
    <scope>NUCLEOTIDE SEQUENCE [LARGE SCALE GENOMIC DNA]</scope>
    <source>
        <strain evidence="4">ATCC 10762</strain>
    </source>
</reference>
<dbReference type="NCBIfam" id="TIGR01643">
    <property type="entry name" value="YD_repeat_2x"/>
    <property type="match status" value="2"/>
</dbReference>
<dbReference type="Proteomes" id="UP000610124">
    <property type="component" value="Unassembled WGS sequence"/>
</dbReference>
<name>A0A1E7N088_KITAU</name>
<feature type="region of interest" description="Disordered" evidence="1">
    <location>
        <begin position="9"/>
        <end position="81"/>
    </location>
</feature>
<dbReference type="KEGG" id="kau:B6264_02560"/>
<dbReference type="InterPro" id="IPR006530">
    <property type="entry name" value="YD"/>
</dbReference>
<protein>
    <recommendedName>
        <fullName evidence="2">Bulb-type lectin domain-containing protein</fullName>
    </recommendedName>
</protein>
<dbReference type="SMART" id="SM00108">
    <property type="entry name" value="B_lectin"/>
    <property type="match status" value="1"/>
</dbReference>
<dbReference type="InterPro" id="IPR022385">
    <property type="entry name" value="Rhs_assc_core"/>
</dbReference>
<dbReference type="PROSITE" id="PS50927">
    <property type="entry name" value="BULB_LECTIN"/>
    <property type="match status" value="1"/>
</dbReference>
<dbReference type="RefSeq" id="WP_050366484.1">
    <property type="nucleotide sequence ID" value="NZ_BMUB01000005.1"/>
</dbReference>
<dbReference type="SUPFAM" id="SSF51110">
    <property type="entry name" value="alpha-D-mannose-specific plant lectins"/>
    <property type="match status" value="1"/>
</dbReference>
<comment type="caution">
    <text evidence="4">The sequence shown here is derived from an EMBL/GenBank/DDBJ whole genome shotgun (WGS) entry which is preliminary data.</text>
</comment>
<keyword evidence="5" id="KW-1185">Reference proteome</keyword>
<feature type="compositionally biased region" description="Low complexity" evidence="1">
    <location>
        <begin position="901"/>
        <end position="919"/>
    </location>
</feature>
<dbReference type="EMBL" id="BMUB01000005">
    <property type="protein sequence ID" value="GGU72448.1"/>
    <property type="molecule type" value="Genomic_DNA"/>
</dbReference>
<evidence type="ECO:0000256" key="1">
    <source>
        <dbReference type="SAM" id="MobiDB-lite"/>
    </source>
</evidence>
<dbReference type="NCBIfam" id="TIGR03696">
    <property type="entry name" value="Rhs_assc_core"/>
    <property type="match status" value="1"/>
</dbReference>
<dbReference type="InterPro" id="IPR050708">
    <property type="entry name" value="T6SS_VgrG/RHS"/>
</dbReference>
<dbReference type="OrthoDB" id="291011at2"/>
<gene>
    <name evidence="3" type="ORF">GCM10010502_25020</name>
    <name evidence="4" type="ORF">HS99_0011705</name>
</gene>